<feature type="transmembrane region" description="Helical" evidence="1">
    <location>
        <begin position="62"/>
        <end position="80"/>
    </location>
</feature>
<dbReference type="GO" id="GO:0016286">
    <property type="term" value="F:small conductance calcium-activated potassium channel activity"/>
    <property type="evidence" value="ECO:0007669"/>
    <property type="project" value="InterPro"/>
</dbReference>
<evidence type="ECO:0000313" key="3">
    <source>
        <dbReference type="EMBL" id="TSP09543.1"/>
    </source>
</evidence>
<evidence type="ECO:0000259" key="2">
    <source>
        <dbReference type="Pfam" id="PF07885"/>
    </source>
</evidence>
<evidence type="ECO:0000313" key="4">
    <source>
        <dbReference type="EMBL" id="URF07360.1"/>
    </source>
</evidence>
<dbReference type="InterPro" id="IPR013099">
    <property type="entry name" value="K_chnl_dom"/>
</dbReference>
<dbReference type="InterPro" id="IPR015449">
    <property type="entry name" value="K_chnl_Ca-activ_SK"/>
</dbReference>
<dbReference type="Gene3D" id="1.10.287.70">
    <property type="match status" value="1"/>
</dbReference>
<dbReference type="Pfam" id="PF07885">
    <property type="entry name" value="Ion_trans_2"/>
    <property type="match status" value="1"/>
</dbReference>
<name>A0AAE9I8Z6_9BURK</name>
<dbReference type="GO" id="GO:0016020">
    <property type="term" value="C:membrane"/>
    <property type="evidence" value="ECO:0007669"/>
    <property type="project" value="InterPro"/>
</dbReference>
<keyword evidence="1" id="KW-0472">Membrane</keyword>
<feature type="transmembrane region" description="Helical" evidence="1">
    <location>
        <begin position="32"/>
        <end position="50"/>
    </location>
</feature>
<proteinExistence type="predicted"/>
<feature type="domain" description="Potassium channel" evidence="2">
    <location>
        <begin position="41"/>
        <end position="117"/>
    </location>
</feature>
<dbReference type="RefSeq" id="WP_144203026.1">
    <property type="nucleotide sequence ID" value="NZ_CP097331.1"/>
</dbReference>
<dbReference type="SUPFAM" id="SSF81324">
    <property type="entry name" value="Voltage-gated potassium channels"/>
    <property type="match status" value="1"/>
</dbReference>
<protein>
    <submittedName>
        <fullName evidence="3 4">Potassium channel family protein</fullName>
    </submittedName>
</protein>
<dbReference type="PANTHER" id="PTHR10153">
    <property type="entry name" value="SMALL CONDUCTANCE CALCIUM-ACTIVATED POTASSIUM CHANNEL"/>
    <property type="match status" value="1"/>
</dbReference>
<keyword evidence="4" id="KW-0406">Ion transport</keyword>
<keyword evidence="5" id="KW-1185">Reference proteome</keyword>
<dbReference type="EMBL" id="VCIZ01000025">
    <property type="protein sequence ID" value="TSP09543.1"/>
    <property type="molecule type" value="Genomic_DNA"/>
</dbReference>
<keyword evidence="1" id="KW-0812">Transmembrane</keyword>
<reference evidence="4" key="2">
    <citation type="journal article" date="2022" name="Microbiol. Resour. Announc.">
        <title>Genome Sequence of Cupriavidus campinensis Strain G5, a Member of a Bacterial Consortium Capable of Polyethylene Degradation.</title>
        <authorList>
            <person name="Schneider B."/>
            <person name="Pfeiffer F."/>
            <person name="Dyall-Smith M."/>
            <person name="Kunte H.J."/>
        </authorList>
    </citation>
    <scope>NUCLEOTIDE SEQUENCE</scope>
    <source>
        <strain evidence="4">G5</strain>
    </source>
</reference>
<dbReference type="Proteomes" id="UP001056132">
    <property type="component" value="Chromosome 2"/>
</dbReference>
<evidence type="ECO:0000313" key="5">
    <source>
        <dbReference type="Proteomes" id="UP000318943"/>
    </source>
</evidence>
<dbReference type="EMBL" id="CP097331">
    <property type="protein sequence ID" value="URF07360.1"/>
    <property type="molecule type" value="Genomic_DNA"/>
</dbReference>
<dbReference type="KEGG" id="ccam:M5D45_19325"/>
<keyword evidence="4" id="KW-0407">Ion channel</keyword>
<gene>
    <name evidence="3" type="ORF">FGG12_27290</name>
    <name evidence="4" type="ORF">M5D45_19325</name>
</gene>
<organism evidence="4 6">
    <name type="scientific">Cupriavidus campinensis</name>
    <dbReference type="NCBI Taxonomy" id="151783"/>
    <lineage>
        <taxon>Bacteria</taxon>
        <taxon>Pseudomonadati</taxon>
        <taxon>Pseudomonadota</taxon>
        <taxon>Betaproteobacteria</taxon>
        <taxon>Burkholderiales</taxon>
        <taxon>Burkholderiaceae</taxon>
        <taxon>Cupriavidus</taxon>
    </lineage>
</organism>
<keyword evidence="1" id="KW-1133">Transmembrane helix</keyword>
<evidence type="ECO:0000313" key="6">
    <source>
        <dbReference type="Proteomes" id="UP001056132"/>
    </source>
</evidence>
<accession>A0AAE9I8Z6</accession>
<dbReference type="AlphaFoldDB" id="A0AAE9I8Z6"/>
<reference evidence="3 5" key="1">
    <citation type="submission" date="2019-05" db="EMBL/GenBank/DDBJ databases">
        <title>Whole genome sequence analysis of Cupriavidus campinensis S14E4C strain.</title>
        <authorList>
            <person name="Abbaszade G."/>
            <person name="Szabo A."/>
            <person name="Toumi M."/>
            <person name="Toth E."/>
        </authorList>
    </citation>
    <scope>NUCLEOTIDE SEQUENCE [LARGE SCALE GENOMIC DNA]</scope>
    <source>
        <strain evidence="3 5">S14E4C</strain>
    </source>
</reference>
<sequence length="125" mass="12861">MATIRNDSGPIPIRPRHAIAEFTAVLWQLRSILIFLGGLFVLLSLAMYYVGGPVDAGSRSPSSLGGTLYFCAITSLTIGFGDVVPTTALGRVLAVALGALGVLAMGVMTAAAVQAIQSAARRTLG</sequence>
<dbReference type="Proteomes" id="UP000318943">
    <property type="component" value="Unassembled WGS sequence"/>
</dbReference>
<keyword evidence="4" id="KW-0813">Transport</keyword>
<reference evidence="4" key="3">
    <citation type="submission" date="2022-05" db="EMBL/GenBank/DDBJ databases">
        <authorList>
            <person name="Kunte H.-J."/>
        </authorList>
    </citation>
    <scope>NUCLEOTIDE SEQUENCE</scope>
    <source>
        <strain evidence="4">G5</strain>
    </source>
</reference>
<evidence type="ECO:0000256" key="1">
    <source>
        <dbReference type="SAM" id="Phobius"/>
    </source>
</evidence>
<feature type="transmembrane region" description="Helical" evidence="1">
    <location>
        <begin position="92"/>
        <end position="113"/>
    </location>
</feature>